<dbReference type="EMBL" id="JBJYXY010000001">
    <property type="protein sequence ID" value="MFN2975041.1"/>
    <property type="molecule type" value="Genomic_DNA"/>
</dbReference>
<gene>
    <name evidence="2" type="ORF">ACK2TP_04635</name>
</gene>
<evidence type="ECO:0000313" key="3">
    <source>
        <dbReference type="Proteomes" id="UP001634747"/>
    </source>
</evidence>
<dbReference type="SUPFAM" id="SSF53955">
    <property type="entry name" value="Lysozyme-like"/>
    <property type="match status" value="1"/>
</dbReference>
<sequence>MCIAATVGRGGTNSRDDVRTVQLLLQMNSPQASPAMAADGVCGPGTIAAIELYQHGVLGGHDTAGLVTPEAGNDPRQGSTLRALRQGMATGFSAARLQGIYVHAPATTIARFFAPLVAAMSAADINSPLRRSHFLAQVGHESGELRYTEEIASGEAYEGRKDLGNTQPGDGPRFKGRGLIQLTGRANYIAFGKSVAADFTTGDAPRRICDDPALAVQAAIWFWQTHALNTLADKDDVVGITRKINGGTNGLDDRKRLLQRAKWFLESMVPASGTLANMQAAEVDEWDIWTVDVVF</sequence>
<dbReference type="RefSeq" id="WP_263413420.1">
    <property type="nucleotide sequence ID" value="NZ_BAABBH010000001.1"/>
</dbReference>
<organism evidence="2 3">
    <name type="scientific">Terriglobus aquaticus</name>
    <dbReference type="NCBI Taxonomy" id="940139"/>
    <lineage>
        <taxon>Bacteria</taxon>
        <taxon>Pseudomonadati</taxon>
        <taxon>Acidobacteriota</taxon>
        <taxon>Terriglobia</taxon>
        <taxon>Terriglobales</taxon>
        <taxon>Acidobacteriaceae</taxon>
        <taxon>Terriglobus</taxon>
    </lineage>
</organism>
<comment type="caution">
    <text evidence="2">The sequence shown here is derived from an EMBL/GenBank/DDBJ whole genome shotgun (WGS) entry which is preliminary data.</text>
</comment>
<dbReference type="InterPro" id="IPR000726">
    <property type="entry name" value="Glyco_hydro_19_cat"/>
</dbReference>
<name>A0ABW9KJA7_9BACT</name>
<dbReference type="InterPro" id="IPR052354">
    <property type="entry name" value="Cell_Wall_Dynamics_Protein"/>
</dbReference>
<keyword evidence="2" id="KW-0378">Hydrolase</keyword>
<evidence type="ECO:0000259" key="1">
    <source>
        <dbReference type="Pfam" id="PF00182"/>
    </source>
</evidence>
<proteinExistence type="predicted"/>
<evidence type="ECO:0000313" key="2">
    <source>
        <dbReference type="EMBL" id="MFN2975041.1"/>
    </source>
</evidence>
<dbReference type="Pfam" id="PF00182">
    <property type="entry name" value="Glyco_hydro_19"/>
    <property type="match status" value="1"/>
</dbReference>
<dbReference type="Gene3D" id="1.10.530.10">
    <property type="match status" value="1"/>
</dbReference>
<dbReference type="GO" id="GO:0016787">
    <property type="term" value="F:hydrolase activity"/>
    <property type="evidence" value="ECO:0007669"/>
    <property type="project" value="UniProtKB-KW"/>
</dbReference>
<keyword evidence="3" id="KW-1185">Reference proteome</keyword>
<dbReference type="Proteomes" id="UP001634747">
    <property type="component" value="Unassembled WGS sequence"/>
</dbReference>
<dbReference type="PANTHER" id="PTHR34408">
    <property type="entry name" value="FAMILY PROTEIN, PUTATIVE-RELATED"/>
    <property type="match status" value="1"/>
</dbReference>
<dbReference type="InterPro" id="IPR023346">
    <property type="entry name" value="Lysozyme-like_dom_sf"/>
</dbReference>
<feature type="domain" description="Glycoside hydrolase family 19 catalytic" evidence="1">
    <location>
        <begin position="147"/>
        <end position="237"/>
    </location>
</feature>
<accession>A0ABW9KJA7</accession>
<dbReference type="PANTHER" id="PTHR34408:SF1">
    <property type="entry name" value="GLYCOSYL HYDROLASE FAMILY 19 DOMAIN-CONTAINING PROTEIN HI_1415"/>
    <property type="match status" value="1"/>
</dbReference>
<reference evidence="2 3" key="1">
    <citation type="submission" date="2024-12" db="EMBL/GenBank/DDBJ databases">
        <authorList>
            <person name="Lee Y."/>
        </authorList>
    </citation>
    <scope>NUCLEOTIDE SEQUENCE [LARGE SCALE GENOMIC DNA]</scope>
    <source>
        <strain evidence="2 3">03SUJ4</strain>
    </source>
</reference>
<protein>
    <submittedName>
        <fullName evidence="2">Glycoside hydrolase family 19 protein</fullName>
    </submittedName>
</protein>